<sequence>MQKICAHCFFEPRNYSLPTPPIPPVPAQPIPDNGIVLPFEELSEGQTATLTVDAMASSILNIAKLEEWNIQRPVLVAQPTFEWLC</sequence>
<protein>
    <submittedName>
        <fullName evidence="1">Uncharacterized protein</fullName>
    </submittedName>
</protein>
<evidence type="ECO:0000313" key="1">
    <source>
        <dbReference type="EMBL" id="NPT61647.1"/>
    </source>
</evidence>
<accession>A0A972SNV9</accession>
<keyword evidence="2" id="KW-1185">Reference proteome</keyword>
<organism evidence="1 2">
    <name type="scientific">Paraburkholderia elongata</name>
    <dbReference type="NCBI Taxonomy" id="2675747"/>
    <lineage>
        <taxon>Bacteria</taxon>
        <taxon>Pseudomonadati</taxon>
        <taxon>Pseudomonadota</taxon>
        <taxon>Betaproteobacteria</taxon>
        <taxon>Burkholderiales</taxon>
        <taxon>Burkholderiaceae</taxon>
        <taxon>Paraburkholderia</taxon>
    </lineage>
</organism>
<name>A0A972SNV9_9BURK</name>
<reference evidence="1 2" key="1">
    <citation type="submission" date="2019-11" db="EMBL/GenBank/DDBJ databases">
        <title>Metabolism of dissolved organic matter in forest soils.</title>
        <authorList>
            <person name="Cyle K.T."/>
            <person name="Wilhelm R.C."/>
            <person name="Martinez C.E."/>
        </authorList>
    </citation>
    <scope>NUCLEOTIDE SEQUENCE [LARGE SCALE GENOMIC DNA]</scope>
    <source>
        <strain evidence="1 2">5N</strain>
    </source>
</reference>
<dbReference type="Proteomes" id="UP000655523">
    <property type="component" value="Unassembled WGS sequence"/>
</dbReference>
<dbReference type="AlphaFoldDB" id="A0A972SNV9"/>
<dbReference type="RefSeq" id="WP_172177445.1">
    <property type="nucleotide sequence ID" value="NZ_WOEZ01000277.1"/>
</dbReference>
<evidence type="ECO:0000313" key="2">
    <source>
        <dbReference type="Proteomes" id="UP000655523"/>
    </source>
</evidence>
<dbReference type="EMBL" id="WOEZ01000277">
    <property type="protein sequence ID" value="NPT61647.1"/>
    <property type="molecule type" value="Genomic_DNA"/>
</dbReference>
<proteinExistence type="predicted"/>
<gene>
    <name evidence="1" type="ORF">GNZ13_45785</name>
</gene>
<comment type="caution">
    <text evidence="1">The sequence shown here is derived from an EMBL/GenBank/DDBJ whole genome shotgun (WGS) entry which is preliminary data.</text>
</comment>